<evidence type="ECO:0000256" key="6">
    <source>
        <dbReference type="RuleBase" id="RU000492"/>
    </source>
</evidence>
<gene>
    <name evidence="11" type="ORF">CTEN210_04538</name>
</gene>
<dbReference type="EC" id="3.6.4.13" evidence="7"/>
<dbReference type="InterPro" id="IPR001650">
    <property type="entry name" value="Helicase_C-like"/>
</dbReference>
<dbReference type="GO" id="GO:0016787">
    <property type="term" value="F:hydrolase activity"/>
    <property type="evidence" value="ECO:0007669"/>
    <property type="project" value="UniProtKB-KW"/>
</dbReference>
<dbReference type="Gene3D" id="3.40.50.300">
    <property type="entry name" value="P-loop containing nucleotide triphosphate hydrolases"/>
    <property type="match status" value="2"/>
</dbReference>
<comment type="similarity">
    <text evidence="6">Belongs to the DEAD box helicase family.</text>
</comment>
<dbReference type="CDD" id="cd18787">
    <property type="entry name" value="SF2_C_DEAD"/>
    <property type="match status" value="1"/>
</dbReference>
<dbReference type="GO" id="GO:0003724">
    <property type="term" value="F:RNA helicase activity"/>
    <property type="evidence" value="ECO:0007669"/>
    <property type="project" value="UniProtKB-EC"/>
</dbReference>
<evidence type="ECO:0000313" key="11">
    <source>
        <dbReference type="EMBL" id="GFH48062.1"/>
    </source>
</evidence>
<dbReference type="EMBL" id="BLLK01000025">
    <property type="protein sequence ID" value="GFH48062.1"/>
    <property type="molecule type" value="Genomic_DNA"/>
</dbReference>
<feature type="compositionally biased region" description="Basic and acidic residues" evidence="8">
    <location>
        <begin position="482"/>
        <end position="491"/>
    </location>
</feature>
<feature type="region of interest" description="Disordered" evidence="8">
    <location>
        <begin position="1"/>
        <end position="120"/>
    </location>
</feature>
<dbReference type="InterPro" id="IPR000629">
    <property type="entry name" value="RNA-helicase_DEAD-box_CS"/>
</dbReference>
<accession>A0AAD3H2D4</accession>
<dbReference type="AlphaFoldDB" id="A0AAD3H2D4"/>
<feature type="domain" description="Helicase ATP-binding" evidence="9">
    <location>
        <begin position="185"/>
        <end position="478"/>
    </location>
</feature>
<dbReference type="PROSITE" id="PS51192">
    <property type="entry name" value="HELICASE_ATP_BIND_1"/>
    <property type="match status" value="1"/>
</dbReference>
<dbReference type="InterPro" id="IPR011545">
    <property type="entry name" value="DEAD/DEAH_box_helicase_dom"/>
</dbReference>
<evidence type="ECO:0000259" key="9">
    <source>
        <dbReference type="PROSITE" id="PS51192"/>
    </source>
</evidence>
<comment type="domain">
    <text evidence="7">The Q motif is unique to and characteristic of the DEAD box family of RNA helicases and controls ATP binding and hydrolysis.</text>
</comment>
<name>A0AAD3H2D4_9STRA</name>
<dbReference type="Pfam" id="PF00271">
    <property type="entry name" value="Helicase_C"/>
    <property type="match status" value="1"/>
</dbReference>
<dbReference type="InterPro" id="IPR027417">
    <property type="entry name" value="P-loop_NTPase"/>
</dbReference>
<dbReference type="SMART" id="SM00490">
    <property type="entry name" value="HELICc"/>
    <property type="match status" value="1"/>
</dbReference>
<keyword evidence="3 6" id="KW-0347">Helicase</keyword>
<evidence type="ECO:0000256" key="5">
    <source>
        <dbReference type="ARBA" id="ARBA00022884"/>
    </source>
</evidence>
<dbReference type="PROSITE" id="PS00039">
    <property type="entry name" value="DEAD_ATP_HELICASE"/>
    <property type="match status" value="1"/>
</dbReference>
<protein>
    <recommendedName>
        <fullName evidence="7">ATP-dependent RNA helicase</fullName>
        <ecNumber evidence="7">3.6.4.13</ecNumber>
    </recommendedName>
</protein>
<reference evidence="11 12" key="1">
    <citation type="journal article" date="2021" name="Sci. Rep.">
        <title>The genome of the diatom Chaetoceros tenuissimus carries an ancient integrated fragment of an extant virus.</title>
        <authorList>
            <person name="Hongo Y."/>
            <person name="Kimura K."/>
            <person name="Takaki Y."/>
            <person name="Yoshida Y."/>
            <person name="Baba S."/>
            <person name="Kobayashi G."/>
            <person name="Nagasaki K."/>
            <person name="Hano T."/>
            <person name="Tomaru Y."/>
        </authorList>
    </citation>
    <scope>NUCLEOTIDE SEQUENCE [LARGE SCALE GENOMIC DNA]</scope>
    <source>
        <strain evidence="11 12">NIES-3715</strain>
    </source>
</reference>
<evidence type="ECO:0000256" key="2">
    <source>
        <dbReference type="ARBA" id="ARBA00022801"/>
    </source>
</evidence>
<comment type="caution">
    <text evidence="11">The sequence shown here is derived from an EMBL/GenBank/DDBJ whole genome shotgun (WGS) entry which is preliminary data.</text>
</comment>
<dbReference type="SUPFAM" id="SSF52540">
    <property type="entry name" value="P-loop containing nucleoside triphosphate hydrolases"/>
    <property type="match status" value="1"/>
</dbReference>
<dbReference type="PROSITE" id="PS51194">
    <property type="entry name" value="HELICASE_CTER"/>
    <property type="match status" value="1"/>
</dbReference>
<organism evidence="11 12">
    <name type="scientific">Chaetoceros tenuissimus</name>
    <dbReference type="NCBI Taxonomy" id="426638"/>
    <lineage>
        <taxon>Eukaryota</taxon>
        <taxon>Sar</taxon>
        <taxon>Stramenopiles</taxon>
        <taxon>Ochrophyta</taxon>
        <taxon>Bacillariophyta</taxon>
        <taxon>Coscinodiscophyceae</taxon>
        <taxon>Chaetocerotophycidae</taxon>
        <taxon>Chaetocerotales</taxon>
        <taxon>Chaetocerotaceae</taxon>
        <taxon>Chaetoceros</taxon>
    </lineage>
</organism>
<keyword evidence="4 6" id="KW-0067">ATP-binding</keyword>
<dbReference type="Pfam" id="PF00270">
    <property type="entry name" value="DEAD"/>
    <property type="match status" value="2"/>
</dbReference>
<dbReference type="GO" id="GO:0005524">
    <property type="term" value="F:ATP binding"/>
    <property type="evidence" value="ECO:0007669"/>
    <property type="project" value="UniProtKB-UniRule"/>
</dbReference>
<feature type="region of interest" description="Disordered" evidence="8">
    <location>
        <begin position="482"/>
        <end position="501"/>
    </location>
</feature>
<evidence type="ECO:0000259" key="10">
    <source>
        <dbReference type="PROSITE" id="PS51194"/>
    </source>
</evidence>
<feature type="compositionally biased region" description="Low complexity" evidence="8">
    <location>
        <begin position="46"/>
        <end position="76"/>
    </location>
</feature>
<dbReference type="CDD" id="cd17956">
    <property type="entry name" value="DEADc_DDX51"/>
    <property type="match status" value="1"/>
</dbReference>
<comment type="function">
    <text evidence="7">RNA helicase.</text>
</comment>
<keyword evidence="2 6" id="KW-0378">Hydrolase</keyword>
<evidence type="ECO:0000256" key="1">
    <source>
        <dbReference type="ARBA" id="ARBA00022741"/>
    </source>
</evidence>
<comment type="catalytic activity">
    <reaction evidence="7">
        <text>ATP + H2O = ADP + phosphate + H(+)</text>
        <dbReference type="Rhea" id="RHEA:13065"/>
        <dbReference type="ChEBI" id="CHEBI:15377"/>
        <dbReference type="ChEBI" id="CHEBI:15378"/>
        <dbReference type="ChEBI" id="CHEBI:30616"/>
        <dbReference type="ChEBI" id="CHEBI:43474"/>
        <dbReference type="ChEBI" id="CHEBI:456216"/>
        <dbReference type="EC" id="3.6.4.13"/>
    </reaction>
</comment>
<evidence type="ECO:0000256" key="8">
    <source>
        <dbReference type="SAM" id="MobiDB-lite"/>
    </source>
</evidence>
<proteinExistence type="inferred from homology"/>
<dbReference type="SMART" id="SM00487">
    <property type="entry name" value="DEXDc"/>
    <property type="match status" value="1"/>
</dbReference>
<dbReference type="InterPro" id="IPR014001">
    <property type="entry name" value="Helicase_ATP-bd"/>
</dbReference>
<dbReference type="Proteomes" id="UP001054902">
    <property type="component" value="Unassembled WGS sequence"/>
</dbReference>
<evidence type="ECO:0000256" key="3">
    <source>
        <dbReference type="ARBA" id="ARBA00022806"/>
    </source>
</evidence>
<dbReference type="GO" id="GO:0003723">
    <property type="term" value="F:RNA binding"/>
    <property type="evidence" value="ECO:0007669"/>
    <property type="project" value="UniProtKB-UniRule"/>
</dbReference>
<evidence type="ECO:0000313" key="12">
    <source>
        <dbReference type="Proteomes" id="UP001054902"/>
    </source>
</evidence>
<keyword evidence="12" id="KW-1185">Reference proteome</keyword>
<keyword evidence="1 6" id="KW-0547">Nucleotide-binding</keyword>
<evidence type="ECO:0000256" key="7">
    <source>
        <dbReference type="RuleBase" id="RU365068"/>
    </source>
</evidence>
<dbReference type="PANTHER" id="PTHR24031">
    <property type="entry name" value="RNA HELICASE"/>
    <property type="match status" value="1"/>
</dbReference>
<keyword evidence="5 7" id="KW-0694">RNA-binding</keyword>
<sequence>MFSMGRFDPRMEAAPSQVETKTKKRKIHHDTVKNKEDEENDDDQSIHSSSSSSAPSSDSDNDSISSGHSSSSAPSSDSEESDTEIEPALKVIAPEQKYQGVGDTPRKRRDMTDEGIDDFDNEEQNIDYLSEEIKTAMKLSKLPITEAGKKWKLAPFLLDNLQQDEYTNFFPIQALTIPDIIASERHHHIRNRDICVSAPTGSGKTLSFVLPVLNSLYTRRVRRLRALVVLPSRDLAQQVYNVFERYAQGSDLRIGLAIGQSDFVKEQCDLILGQESLGESRQARMFRSALDPFNLQKTLSAFNGVHGHSPHFSQSFASRIAVNGNLKNVDGLCEMPNGGTSAVDVLVCTPGRLMDHLESTPGFTLQHLRFLVIDEADRLMNQSYQNWIHRVVKAASIGPEILIANKTQTDEEDEEETANLHHLDPVTWRKEQDISKEDSGIDYSVCRPVQLRKLLFSATMTKDPRKLASLGLVNPKHFDAHHLRQSSEKSGDSNSKSKVQASYSLPETLSESYVECTAEQKPLVLLALLREQEQLDEKEKRQGIVVIFTSSIDSTHRLARLLQLLYSSTGYGTASNVAEFSSALTQKERAALMLRCNKESGDKSSQVRVIVCSDGMSRGMDIKHVTSVVNYDVPPYAKTYVHRCGRTARAGKSGRGITIMKAGQVGKFKKMRGLIENPGNVSKAGIKKNLVMDALPVYKKCVRTLRKVLDAEDNEELGVVDELTSEWLN</sequence>
<evidence type="ECO:0000256" key="4">
    <source>
        <dbReference type="ARBA" id="ARBA00022840"/>
    </source>
</evidence>
<feature type="domain" description="Helicase C-terminal" evidence="10">
    <location>
        <begin position="530"/>
        <end position="703"/>
    </location>
</feature>